<name>A0ABQ7UF94_SOLTU</name>
<organism evidence="1 2">
    <name type="scientific">Solanum tuberosum</name>
    <name type="common">Potato</name>
    <dbReference type="NCBI Taxonomy" id="4113"/>
    <lineage>
        <taxon>Eukaryota</taxon>
        <taxon>Viridiplantae</taxon>
        <taxon>Streptophyta</taxon>
        <taxon>Embryophyta</taxon>
        <taxon>Tracheophyta</taxon>
        <taxon>Spermatophyta</taxon>
        <taxon>Magnoliopsida</taxon>
        <taxon>eudicotyledons</taxon>
        <taxon>Gunneridae</taxon>
        <taxon>Pentapetalae</taxon>
        <taxon>asterids</taxon>
        <taxon>lamiids</taxon>
        <taxon>Solanales</taxon>
        <taxon>Solanaceae</taxon>
        <taxon>Solanoideae</taxon>
        <taxon>Solaneae</taxon>
        <taxon>Solanum</taxon>
    </lineage>
</organism>
<evidence type="ECO:0000313" key="2">
    <source>
        <dbReference type="Proteomes" id="UP000826656"/>
    </source>
</evidence>
<keyword evidence="2" id="KW-1185">Reference proteome</keyword>
<evidence type="ECO:0000313" key="1">
    <source>
        <dbReference type="EMBL" id="KAH0748099.1"/>
    </source>
</evidence>
<protein>
    <submittedName>
        <fullName evidence="1">Uncharacterized protein</fullName>
    </submittedName>
</protein>
<dbReference type="Proteomes" id="UP000826656">
    <property type="component" value="Unassembled WGS sequence"/>
</dbReference>
<accession>A0ABQ7UF94</accession>
<gene>
    <name evidence="1" type="ORF">KY290_027331</name>
</gene>
<dbReference type="EMBL" id="JAIVGD010000019">
    <property type="protein sequence ID" value="KAH0748099.1"/>
    <property type="molecule type" value="Genomic_DNA"/>
</dbReference>
<comment type="caution">
    <text evidence="1">The sequence shown here is derived from an EMBL/GenBank/DDBJ whole genome shotgun (WGS) entry which is preliminary data.</text>
</comment>
<reference evidence="1 2" key="1">
    <citation type="journal article" date="2021" name="bioRxiv">
        <title>Chromosome-scale and haplotype-resolved genome assembly of a tetraploid potato cultivar.</title>
        <authorList>
            <person name="Sun H."/>
            <person name="Jiao W.-B."/>
            <person name="Krause K."/>
            <person name="Campoy J.A."/>
            <person name="Goel M."/>
            <person name="Folz-Donahue K."/>
            <person name="Kukat C."/>
            <person name="Huettel B."/>
            <person name="Schneeberger K."/>
        </authorList>
    </citation>
    <scope>NUCLEOTIDE SEQUENCE [LARGE SCALE GENOMIC DNA]</scope>
    <source>
        <strain evidence="1">SolTubOtavaFocal</strain>
        <tissue evidence="1">Leaves</tissue>
    </source>
</reference>
<sequence length="101" mass="11816">MRLRRFFASTTLVPPSTALEVEMLRHELHQVRRKGLERDRLMVQIWKAVRIIFTCIAPRQEVTRVKRGDFQHFTFMDEAVNGLVPPEDLDSDDDTSQFQGS</sequence>
<proteinExistence type="predicted"/>